<evidence type="ECO:0000313" key="2">
    <source>
        <dbReference type="Proteomes" id="UP001642487"/>
    </source>
</evidence>
<dbReference type="EMBL" id="OZ021736">
    <property type="protein sequence ID" value="CAK9315516.1"/>
    <property type="molecule type" value="Genomic_DNA"/>
</dbReference>
<gene>
    <name evidence="1" type="ORF">CITCOLO1_LOCUS7313</name>
</gene>
<sequence>MKQPRSCCKLYKFCSFALTNSSNILGQSSSRWGFLLWYKDSGRSLRVSEITLDTTYCLYIELILQKDTFNISGTHIHKPTWKTSDIIPSSSSKN</sequence>
<reference evidence="1 2" key="1">
    <citation type="submission" date="2024-03" db="EMBL/GenBank/DDBJ databases">
        <authorList>
            <person name="Gkanogiannis A."/>
            <person name="Becerra Lopez-Lavalle L."/>
        </authorList>
    </citation>
    <scope>NUCLEOTIDE SEQUENCE [LARGE SCALE GENOMIC DNA]</scope>
</reference>
<name>A0ABP0Y8R1_9ROSI</name>
<dbReference type="Proteomes" id="UP001642487">
    <property type="component" value="Chromosome 2"/>
</dbReference>
<proteinExistence type="predicted"/>
<accession>A0ABP0Y8R1</accession>
<evidence type="ECO:0000313" key="1">
    <source>
        <dbReference type="EMBL" id="CAK9315516.1"/>
    </source>
</evidence>
<keyword evidence="2" id="KW-1185">Reference proteome</keyword>
<organism evidence="1 2">
    <name type="scientific">Citrullus colocynthis</name>
    <name type="common">colocynth</name>
    <dbReference type="NCBI Taxonomy" id="252529"/>
    <lineage>
        <taxon>Eukaryota</taxon>
        <taxon>Viridiplantae</taxon>
        <taxon>Streptophyta</taxon>
        <taxon>Embryophyta</taxon>
        <taxon>Tracheophyta</taxon>
        <taxon>Spermatophyta</taxon>
        <taxon>Magnoliopsida</taxon>
        <taxon>eudicotyledons</taxon>
        <taxon>Gunneridae</taxon>
        <taxon>Pentapetalae</taxon>
        <taxon>rosids</taxon>
        <taxon>fabids</taxon>
        <taxon>Cucurbitales</taxon>
        <taxon>Cucurbitaceae</taxon>
        <taxon>Benincaseae</taxon>
        <taxon>Citrullus</taxon>
    </lineage>
</organism>
<protein>
    <submittedName>
        <fullName evidence="1">Uncharacterized protein</fullName>
    </submittedName>
</protein>